<comment type="caution">
    <text evidence="3">The sequence shown here is derived from an EMBL/GenBank/DDBJ whole genome shotgun (WGS) entry which is preliminary data.</text>
</comment>
<sequence length="394" mass="46396">MNSGLRRYLIIGSILIVGYLVAQYFKPKPTNWAPTYLSEDKIPFGTYILRQRINDIFPNTKIKTVQSAVYNNLREQPKGQSNYFIIASNLSVDKLDYREMVKYMQSGNNIFIAAFQIKGGLLDKLKLQIASDFNFQNKRKYPINFVNPSLKRDLDYYFDKGISEQYFLNVDTARAIVLGKKEDKFSNFIQYKFGKGSLFILPNPQLLTNYSLLKEDGLDYASKVLSYLPKAETLIWNEHFTRPDAQDHSVLRVFFKYDELRWAYYIALFSLVAFILFEIKRRQRIIPVIERLKNTSVEFAEVVGRVYYQQRNNRDIAEKKVSYLLEYIRNKYRLKTLDLNQEFKESLIKISGANADIIDELLEEITYLKAGQMVKDQQLIRLNKLIEQFYKQDQ</sequence>
<evidence type="ECO:0000256" key="1">
    <source>
        <dbReference type="SAM" id="Phobius"/>
    </source>
</evidence>
<evidence type="ECO:0000259" key="2">
    <source>
        <dbReference type="Pfam" id="PF14258"/>
    </source>
</evidence>
<keyword evidence="1" id="KW-1133">Transmembrane helix</keyword>
<dbReference type="Pfam" id="PF14258">
    <property type="entry name" value="DUF4350"/>
    <property type="match status" value="1"/>
</dbReference>
<feature type="domain" description="DUF4350" evidence="2">
    <location>
        <begin position="39"/>
        <end position="224"/>
    </location>
</feature>
<evidence type="ECO:0000313" key="3">
    <source>
        <dbReference type="EMBL" id="MBB2146585.1"/>
    </source>
</evidence>
<evidence type="ECO:0000313" key="4">
    <source>
        <dbReference type="Proteomes" id="UP000601055"/>
    </source>
</evidence>
<feature type="transmembrane region" description="Helical" evidence="1">
    <location>
        <begin position="7"/>
        <end position="25"/>
    </location>
</feature>
<dbReference type="EMBL" id="WNXD01000002">
    <property type="protein sequence ID" value="MBB2146585.1"/>
    <property type="molecule type" value="Genomic_DNA"/>
</dbReference>
<reference evidence="3" key="1">
    <citation type="submission" date="2019-11" db="EMBL/GenBank/DDBJ databases">
        <title>Description of Pedobacter sp. LMG 31464T.</title>
        <authorList>
            <person name="Carlier A."/>
            <person name="Qi S."/>
            <person name="Vandamme P."/>
        </authorList>
    </citation>
    <scope>NUCLEOTIDE SEQUENCE</scope>
    <source>
        <strain evidence="3">LMG 31464</strain>
    </source>
</reference>
<dbReference type="AlphaFoldDB" id="A0A923E1M0"/>
<organism evidence="3 4">
    <name type="scientific">Pedobacter planticolens</name>
    <dbReference type="NCBI Taxonomy" id="2679964"/>
    <lineage>
        <taxon>Bacteria</taxon>
        <taxon>Pseudomonadati</taxon>
        <taxon>Bacteroidota</taxon>
        <taxon>Sphingobacteriia</taxon>
        <taxon>Sphingobacteriales</taxon>
        <taxon>Sphingobacteriaceae</taxon>
        <taxon>Pedobacter</taxon>
    </lineage>
</organism>
<proteinExistence type="predicted"/>
<dbReference type="Proteomes" id="UP000601055">
    <property type="component" value="Unassembled WGS sequence"/>
</dbReference>
<name>A0A923E1M0_9SPHI</name>
<gene>
    <name evidence="3" type="ORF">GM921_13870</name>
</gene>
<keyword evidence="1" id="KW-0812">Transmembrane</keyword>
<protein>
    <submittedName>
        <fullName evidence="3">DUF4350 domain-containing protein</fullName>
    </submittedName>
</protein>
<dbReference type="RefSeq" id="WP_182923234.1">
    <property type="nucleotide sequence ID" value="NZ_WNXD01000002.1"/>
</dbReference>
<accession>A0A923E1M0</accession>
<keyword evidence="1" id="KW-0472">Membrane</keyword>
<dbReference type="InterPro" id="IPR025646">
    <property type="entry name" value="DUF4350"/>
</dbReference>
<feature type="transmembrane region" description="Helical" evidence="1">
    <location>
        <begin position="262"/>
        <end position="279"/>
    </location>
</feature>
<keyword evidence="4" id="KW-1185">Reference proteome</keyword>